<dbReference type="InterPro" id="IPR013128">
    <property type="entry name" value="Peptidase_C1A"/>
</dbReference>
<dbReference type="Gene3D" id="3.40.630.30">
    <property type="match status" value="1"/>
</dbReference>
<dbReference type="GO" id="GO:0016747">
    <property type="term" value="F:acyltransferase activity, transferring groups other than amino-acyl groups"/>
    <property type="evidence" value="ECO:0007669"/>
    <property type="project" value="InterPro"/>
</dbReference>
<evidence type="ECO:0000313" key="3">
    <source>
        <dbReference type="EMBL" id="TFV35674.1"/>
    </source>
</evidence>
<sequence>MISSRMYLYVRSRQLEGSYPGDPTLGTFCQTNMRVLRGWGVPEESEWPYDTRIWPPEEPEGMDTAAKKHRICAYQRVRTLGECKLALARQCPVQLSMRIVPEDWRNPPENRIPMPANESSLTANHAICVVGYDERDHLIIQNSWGEKWGDQGYAYLPQRYFERYHTEAWIIPSDARSLPPLSSEGTFSRAWGFPDCLGEGLPFVGIELYDGPKDECVGWAFLVKRQGYADIEEFFIRPSFRGRGFGTALAELVKKRPQFEDCPLRLWIGHVDRNNVASATMQATAKRLGLSINPSRRNWASYVGM</sequence>
<dbReference type="SUPFAM" id="SSF55729">
    <property type="entry name" value="Acyl-CoA N-acyltransferases (Nat)"/>
    <property type="match status" value="1"/>
</dbReference>
<accession>A0A4Y9L0D5</accession>
<protein>
    <submittedName>
        <fullName evidence="3">GNAT family N-acetyltransferase</fullName>
    </submittedName>
</protein>
<evidence type="ECO:0000256" key="1">
    <source>
        <dbReference type="ARBA" id="ARBA00008455"/>
    </source>
</evidence>
<dbReference type="InterPro" id="IPR000668">
    <property type="entry name" value="Peptidase_C1A_C"/>
</dbReference>
<dbReference type="CDD" id="cd04301">
    <property type="entry name" value="NAT_SF"/>
    <property type="match status" value="1"/>
</dbReference>
<dbReference type="Proteomes" id="UP000298225">
    <property type="component" value="Unassembled WGS sequence"/>
</dbReference>
<dbReference type="GO" id="GO:0008234">
    <property type="term" value="F:cysteine-type peptidase activity"/>
    <property type="evidence" value="ECO:0007669"/>
    <property type="project" value="InterPro"/>
</dbReference>
<keyword evidence="3" id="KW-0808">Transferase</keyword>
<organism evidence="3 4">
    <name type="scientific">Bradyrhizobium frederickii</name>
    <dbReference type="NCBI Taxonomy" id="2560054"/>
    <lineage>
        <taxon>Bacteria</taxon>
        <taxon>Pseudomonadati</taxon>
        <taxon>Pseudomonadota</taxon>
        <taxon>Alphaproteobacteria</taxon>
        <taxon>Hyphomicrobiales</taxon>
        <taxon>Nitrobacteraceae</taxon>
        <taxon>Bradyrhizobium</taxon>
    </lineage>
</organism>
<dbReference type="InterPro" id="IPR025660">
    <property type="entry name" value="Pept_his_AS"/>
</dbReference>
<dbReference type="PROSITE" id="PS00639">
    <property type="entry name" value="THIOL_PROTEASE_HIS"/>
    <property type="match status" value="1"/>
</dbReference>
<dbReference type="CDD" id="cd02619">
    <property type="entry name" value="Peptidase_C1"/>
    <property type="match status" value="1"/>
</dbReference>
<name>A0A4Y9L0D5_9BRAD</name>
<keyword evidence="4" id="KW-1185">Reference proteome</keyword>
<reference evidence="3 4" key="1">
    <citation type="submission" date="2019-03" db="EMBL/GenBank/DDBJ databases">
        <title>Bradyrhizobium strains diversity isolated from Chamaecrista fasciculata.</title>
        <authorList>
            <person name="Urquiaga M.C.O."/>
            <person name="Hungria M."/>
            <person name="Delamuta J.R.M."/>
        </authorList>
    </citation>
    <scope>NUCLEOTIDE SEQUENCE [LARGE SCALE GENOMIC DNA]</scope>
    <source>
        <strain evidence="3 4">CNPSo 3424</strain>
    </source>
</reference>
<dbReference type="EMBL" id="SPQU01000013">
    <property type="protein sequence ID" value="TFV35674.1"/>
    <property type="molecule type" value="Genomic_DNA"/>
</dbReference>
<comment type="similarity">
    <text evidence="1">Belongs to the peptidase C1 family.</text>
</comment>
<dbReference type="Pfam" id="PF00112">
    <property type="entry name" value="Peptidase_C1"/>
    <property type="match status" value="1"/>
</dbReference>
<dbReference type="Gene3D" id="3.90.70.10">
    <property type="entry name" value="Cysteine proteinases"/>
    <property type="match status" value="1"/>
</dbReference>
<dbReference type="GO" id="GO:0006508">
    <property type="term" value="P:proteolysis"/>
    <property type="evidence" value="ECO:0007669"/>
    <property type="project" value="InterPro"/>
</dbReference>
<evidence type="ECO:0000259" key="2">
    <source>
        <dbReference type="PROSITE" id="PS51186"/>
    </source>
</evidence>
<comment type="caution">
    <text evidence="3">The sequence shown here is derived from an EMBL/GenBank/DDBJ whole genome shotgun (WGS) entry which is preliminary data.</text>
</comment>
<dbReference type="InterPro" id="IPR038765">
    <property type="entry name" value="Papain-like_cys_pep_sf"/>
</dbReference>
<evidence type="ECO:0000313" key="4">
    <source>
        <dbReference type="Proteomes" id="UP000298225"/>
    </source>
</evidence>
<dbReference type="Pfam" id="PF00583">
    <property type="entry name" value="Acetyltransf_1"/>
    <property type="match status" value="1"/>
</dbReference>
<dbReference type="OrthoDB" id="5318987at2"/>
<dbReference type="InterPro" id="IPR016181">
    <property type="entry name" value="Acyl_CoA_acyltransferase"/>
</dbReference>
<proteinExistence type="inferred from homology"/>
<dbReference type="PANTHER" id="PTHR12411">
    <property type="entry name" value="CYSTEINE PROTEASE FAMILY C1-RELATED"/>
    <property type="match status" value="1"/>
</dbReference>
<gene>
    <name evidence="3" type="ORF">E4K66_25485</name>
</gene>
<dbReference type="PROSITE" id="PS51186">
    <property type="entry name" value="GNAT"/>
    <property type="match status" value="1"/>
</dbReference>
<dbReference type="InterPro" id="IPR000182">
    <property type="entry name" value="GNAT_dom"/>
</dbReference>
<dbReference type="SUPFAM" id="SSF54001">
    <property type="entry name" value="Cysteine proteinases"/>
    <property type="match status" value="1"/>
</dbReference>
<feature type="domain" description="N-acetyltransferase" evidence="2">
    <location>
        <begin position="162"/>
        <end position="305"/>
    </location>
</feature>
<dbReference type="AlphaFoldDB" id="A0A4Y9L0D5"/>